<evidence type="ECO:0000313" key="10">
    <source>
        <dbReference type="Proteomes" id="UP000244336"/>
    </source>
</evidence>
<evidence type="ECO:0000256" key="5">
    <source>
        <dbReference type="ARBA" id="ARBA00022989"/>
    </source>
</evidence>
<feature type="transmembrane region" description="Helical" evidence="7">
    <location>
        <begin position="154"/>
        <end position="172"/>
    </location>
</feature>
<reference evidence="9 10" key="1">
    <citation type="submission" date="2018-04" db="EMBL/GenBank/DDBJ databases">
        <title>WGS assembly of Panicum hallii var. hallii HAL2.</title>
        <authorList>
            <person name="Lovell J."/>
            <person name="Jenkins J."/>
            <person name="Lowry D."/>
            <person name="Mamidi S."/>
            <person name="Sreedasyam A."/>
            <person name="Weng X."/>
            <person name="Barry K."/>
            <person name="Bonette J."/>
            <person name="Campitelli B."/>
            <person name="Daum C."/>
            <person name="Gordon S."/>
            <person name="Gould B."/>
            <person name="Lipzen A."/>
            <person name="MacQueen A."/>
            <person name="Palacio-Mejia J."/>
            <person name="Plott C."/>
            <person name="Shakirov E."/>
            <person name="Shu S."/>
            <person name="Yoshinaga Y."/>
            <person name="Zane M."/>
            <person name="Rokhsar D."/>
            <person name="Grimwood J."/>
            <person name="Schmutz J."/>
            <person name="Juenger T."/>
        </authorList>
    </citation>
    <scope>NUCLEOTIDE SEQUENCE [LARGE SCALE GENOMIC DNA]</scope>
    <source>
        <strain evidence="10">cv. HAL2</strain>
    </source>
</reference>
<sequence length="446" mass="46785">MAHGRVTAAPLLPSAAVVPGTPHRNRFAFLCATLASMTTILMGYTLALMSSAQLLIREDLGLTGVQVEVLTGSMNLFMLVSVLGAGWAADLLGRRGTLVLANAFLMASALAMSAGGSYAALMAVRFVTSVGVGFARVVAPVYNAEISPASTRGVLSSLLDMFVNVGILLSYVSNYAFAGLPSHLGWRVMFAAGALPPVFLATGVLAILESPRWLVMRGRHGEAHAVLARTSGTPAEADLRLEEIKQAVSASQAVRGGGGGVWKGMLVRPTKSVRRVLVCVVGLQFFQQASGIDAIVLYSPLVFEKAGMSSNRAVLGATVAVGVVKTCFILVATFLSDRVGRRPLLASAAGGAGLRSPDPLRRRRHVGGGAMPLRLRAQGTSLGTAVNRVTCGVVIMTFISLAGWITMPWCFFLYAGVAAAAWAFVYAQLPETSGRGLEDMDVLFSK</sequence>
<keyword evidence="3" id="KW-0813">Transport</keyword>
<organism evidence="9 10">
    <name type="scientific">Panicum hallii var. hallii</name>
    <dbReference type="NCBI Taxonomy" id="1504633"/>
    <lineage>
        <taxon>Eukaryota</taxon>
        <taxon>Viridiplantae</taxon>
        <taxon>Streptophyta</taxon>
        <taxon>Embryophyta</taxon>
        <taxon>Tracheophyta</taxon>
        <taxon>Spermatophyta</taxon>
        <taxon>Magnoliopsida</taxon>
        <taxon>Liliopsida</taxon>
        <taxon>Poales</taxon>
        <taxon>Poaceae</taxon>
        <taxon>PACMAD clade</taxon>
        <taxon>Panicoideae</taxon>
        <taxon>Panicodae</taxon>
        <taxon>Paniceae</taxon>
        <taxon>Panicinae</taxon>
        <taxon>Panicum</taxon>
        <taxon>Panicum sect. Panicum</taxon>
    </lineage>
</organism>
<dbReference type="InterPro" id="IPR020846">
    <property type="entry name" value="MFS_dom"/>
</dbReference>
<dbReference type="GO" id="GO:0016020">
    <property type="term" value="C:membrane"/>
    <property type="evidence" value="ECO:0007669"/>
    <property type="project" value="UniProtKB-SubCell"/>
</dbReference>
<feature type="transmembrane region" description="Helical" evidence="7">
    <location>
        <begin position="313"/>
        <end position="335"/>
    </location>
</feature>
<evidence type="ECO:0000256" key="4">
    <source>
        <dbReference type="ARBA" id="ARBA00022692"/>
    </source>
</evidence>
<feature type="transmembrane region" description="Helical" evidence="7">
    <location>
        <begin position="69"/>
        <end position="89"/>
    </location>
</feature>
<dbReference type="InterPro" id="IPR005828">
    <property type="entry name" value="MFS_sugar_transport-like"/>
</dbReference>
<comment type="similarity">
    <text evidence="2">Belongs to the major facilitator superfamily. Sugar transporter (TC 2.A.1.1) family.</text>
</comment>
<keyword evidence="4 7" id="KW-0812">Transmembrane</keyword>
<dbReference type="PROSITE" id="PS50850">
    <property type="entry name" value="MFS"/>
    <property type="match status" value="1"/>
</dbReference>
<comment type="subcellular location">
    <subcellularLocation>
        <location evidence="1">Membrane</location>
        <topology evidence="1">Multi-pass membrane protein</topology>
    </subcellularLocation>
</comment>
<gene>
    <name evidence="9" type="ORF">GQ55_8G237700</name>
</gene>
<dbReference type="Gramene" id="PUZ45601">
    <property type="protein sequence ID" value="PUZ45601"/>
    <property type="gene ID" value="GQ55_8G237700"/>
</dbReference>
<dbReference type="Proteomes" id="UP000244336">
    <property type="component" value="Chromosome 8"/>
</dbReference>
<dbReference type="PANTHER" id="PTHR23500">
    <property type="entry name" value="SOLUTE CARRIER FAMILY 2, FACILITATED GLUCOSE TRANSPORTER"/>
    <property type="match status" value="1"/>
</dbReference>
<feature type="transmembrane region" description="Helical" evidence="7">
    <location>
        <begin position="96"/>
        <end position="114"/>
    </location>
</feature>
<feature type="domain" description="Major facilitator superfamily (MFS) profile" evidence="8">
    <location>
        <begin position="31"/>
        <end position="446"/>
    </location>
</feature>
<dbReference type="SUPFAM" id="SSF103473">
    <property type="entry name" value="MFS general substrate transporter"/>
    <property type="match status" value="1"/>
</dbReference>
<feature type="transmembrane region" description="Helical" evidence="7">
    <location>
        <begin position="120"/>
        <end position="142"/>
    </location>
</feature>
<feature type="transmembrane region" description="Helical" evidence="7">
    <location>
        <begin position="276"/>
        <end position="301"/>
    </location>
</feature>
<dbReference type="PROSITE" id="PS00216">
    <property type="entry name" value="SUGAR_TRANSPORT_1"/>
    <property type="match status" value="1"/>
</dbReference>
<dbReference type="PANTHER" id="PTHR23500:SF17">
    <property type="entry name" value="POLYOL TRANSPORTER 2-RELATED"/>
    <property type="match status" value="1"/>
</dbReference>
<proteinExistence type="inferred from homology"/>
<dbReference type="InterPro" id="IPR045262">
    <property type="entry name" value="STP/PLT_plant"/>
</dbReference>
<dbReference type="InterPro" id="IPR036259">
    <property type="entry name" value="MFS_trans_sf"/>
</dbReference>
<feature type="transmembrane region" description="Helical" evidence="7">
    <location>
        <begin position="385"/>
        <end position="405"/>
    </location>
</feature>
<protein>
    <recommendedName>
        <fullName evidence="8">Major facilitator superfamily (MFS) profile domain-containing protein</fullName>
    </recommendedName>
</protein>
<dbReference type="AlphaFoldDB" id="A0A2T7CQL3"/>
<dbReference type="InterPro" id="IPR005829">
    <property type="entry name" value="Sugar_transporter_CS"/>
</dbReference>
<accession>A0A2T7CQL3</accession>
<keyword evidence="6 7" id="KW-0472">Membrane</keyword>
<name>A0A2T7CQL3_9POAL</name>
<feature type="transmembrane region" description="Helical" evidence="7">
    <location>
        <begin position="411"/>
        <end position="429"/>
    </location>
</feature>
<evidence type="ECO:0000256" key="1">
    <source>
        <dbReference type="ARBA" id="ARBA00004141"/>
    </source>
</evidence>
<dbReference type="OrthoDB" id="6339427at2759"/>
<feature type="transmembrane region" description="Helical" evidence="7">
    <location>
        <begin position="27"/>
        <end position="49"/>
    </location>
</feature>
<evidence type="ECO:0000313" key="9">
    <source>
        <dbReference type="EMBL" id="PUZ45601.1"/>
    </source>
</evidence>
<keyword evidence="10" id="KW-1185">Reference proteome</keyword>
<feature type="transmembrane region" description="Helical" evidence="7">
    <location>
        <begin position="184"/>
        <end position="208"/>
    </location>
</feature>
<evidence type="ECO:0000256" key="3">
    <source>
        <dbReference type="ARBA" id="ARBA00022448"/>
    </source>
</evidence>
<dbReference type="Gene3D" id="1.20.1250.20">
    <property type="entry name" value="MFS general substrate transporter like domains"/>
    <property type="match status" value="2"/>
</dbReference>
<dbReference type="EMBL" id="CM009756">
    <property type="protein sequence ID" value="PUZ45601.1"/>
    <property type="molecule type" value="Genomic_DNA"/>
</dbReference>
<evidence type="ECO:0000256" key="2">
    <source>
        <dbReference type="ARBA" id="ARBA00010992"/>
    </source>
</evidence>
<evidence type="ECO:0000256" key="7">
    <source>
        <dbReference type="SAM" id="Phobius"/>
    </source>
</evidence>
<keyword evidence="5 7" id="KW-1133">Transmembrane helix</keyword>
<evidence type="ECO:0000256" key="6">
    <source>
        <dbReference type="ARBA" id="ARBA00023136"/>
    </source>
</evidence>
<dbReference type="Pfam" id="PF00083">
    <property type="entry name" value="Sugar_tr"/>
    <property type="match status" value="2"/>
</dbReference>
<dbReference type="GO" id="GO:0015144">
    <property type="term" value="F:carbohydrate transmembrane transporter activity"/>
    <property type="evidence" value="ECO:0007669"/>
    <property type="project" value="InterPro"/>
</dbReference>
<evidence type="ECO:0000259" key="8">
    <source>
        <dbReference type="PROSITE" id="PS50850"/>
    </source>
</evidence>